<dbReference type="Gene3D" id="3.30.420.10">
    <property type="entry name" value="Ribonuclease H-like superfamily/Ribonuclease H"/>
    <property type="match status" value="1"/>
</dbReference>
<dbReference type="AlphaFoldDB" id="A0A3S0QMJ5"/>
<dbReference type="Pfam" id="PF13518">
    <property type="entry name" value="HTH_28"/>
    <property type="match status" value="1"/>
</dbReference>
<dbReference type="GO" id="GO:0004803">
    <property type="term" value="F:transposase activity"/>
    <property type="evidence" value="ECO:0007669"/>
    <property type="project" value="InterPro"/>
</dbReference>
<reference evidence="3 4" key="1">
    <citation type="submission" date="2018-12" db="EMBL/GenBank/DDBJ databases">
        <title>Lysinibacillus antri sp. nov., isolated from a cave soil.</title>
        <authorList>
            <person name="Narsing Rao M.P."/>
            <person name="Zhang H."/>
            <person name="Dong Z.-Y."/>
            <person name="Niu X.-K."/>
            <person name="Zhang K."/>
            <person name="Fang B.-Z."/>
            <person name="Kang Y.-Q."/>
            <person name="Xiao M."/>
            <person name="Li W.-J."/>
        </authorList>
    </citation>
    <scope>NUCLEOTIDE SEQUENCE [LARGE SCALE GENOMIC DNA]</scope>
    <source>
        <strain evidence="3 4">SYSU K30002</strain>
    </source>
</reference>
<dbReference type="InterPro" id="IPR001584">
    <property type="entry name" value="Integrase_cat-core"/>
</dbReference>
<comment type="function">
    <text evidence="1">Involved in the transposition of the insertion sequence.</text>
</comment>
<dbReference type="Gene3D" id="1.10.10.10">
    <property type="entry name" value="Winged helix-like DNA-binding domain superfamily/Winged helix DNA-binding domain"/>
    <property type="match status" value="1"/>
</dbReference>
<evidence type="ECO:0000313" key="3">
    <source>
        <dbReference type="EMBL" id="RUL45404.1"/>
    </source>
</evidence>
<dbReference type="InterPro" id="IPR050900">
    <property type="entry name" value="Transposase_IS3/IS150/IS904"/>
</dbReference>
<name>A0A3S0QMJ5_9BACI</name>
<gene>
    <name evidence="3" type="ORF">EK386_19785</name>
</gene>
<dbReference type="PROSITE" id="PS50994">
    <property type="entry name" value="INTEGRASE"/>
    <property type="match status" value="1"/>
</dbReference>
<evidence type="ECO:0000313" key="4">
    <source>
        <dbReference type="Proteomes" id="UP000287910"/>
    </source>
</evidence>
<keyword evidence="4" id="KW-1185">Reference proteome</keyword>
<dbReference type="EMBL" id="RYYR01000065">
    <property type="protein sequence ID" value="RUL45404.1"/>
    <property type="molecule type" value="Genomic_DNA"/>
</dbReference>
<dbReference type="InterPro" id="IPR012337">
    <property type="entry name" value="RNaseH-like_sf"/>
</dbReference>
<dbReference type="GO" id="GO:0006313">
    <property type="term" value="P:DNA transposition"/>
    <property type="evidence" value="ECO:0007669"/>
    <property type="project" value="InterPro"/>
</dbReference>
<dbReference type="NCBIfam" id="NF033516">
    <property type="entry name" value="transpos_IS3"/>
    <property type="match status" value="1"/>
</dbReference>
<evidence type="ECO:0000256" key="1">
    <source>
        <dbReference type="ARBA" id="ARBA00002286"/>
    </source>
</evidence>
<dbReference type="InterPro" id="IPR002514">
    <property type="entry name" value="Transposase_8"/>
</dbReference>
<protein>
    <submittedName>
        <fullName evidence="3">IS3 family transposase</fullName>
    </submittedName>
</protein>
<dbReference type="PANTHER" id="PTHR46889">
    <property type="entry name" value="TRANSPOSASE INSF FOR INSERTION SEQUENCE IS3B-RELATED"/>
    <property type="match status" value="1"/>
</dbReference>
<dbReference type="PANTHER" id="PTHR46889:SF4">
    <property type="entry name" value="TRANSPOSASE INSO FOR INSERTION SEQUENCE ELEMENT IS911B-RELATED"/>
    <property type="match status" value="1"/>
</dbReference>
<dbReference type="Pfam" id="PF13276">
    <property type="entry name" value="HTH_21"/>
    <property type="match status" value="1"/>
</dbReference>
<dbReference type="Pfam" id="PF00665">
    <property type="entry name" value="rve"/>
    <property type="match status" value="1"/>
</dbReference>
<comment type="caution">
    <text evidence="3">The sequence shown here is derived from an EMBL/GenBank/DDBJ whole genome shotgun (WGS) entry which is preliminary data.</text>
</comment>
<proteinExistence type="predicted"/>
<dbReference type="InterPro" id="IPR025948">
    <property type="entry name" value="HTH-like_dom"/>
</dbReference>
<dbReference type="GO" id="GO:0015074">
    <property type="term" value="P:DNA integration"/>
    <property type="evidence" value="ECO:0007669"/>
    <property type="project" value="InterPro"/>
</dbReference>
<dbReference type="SUPFAM" id="SSF53098">
    <property type="entry name" value="Ribonuclease H-like"/>
    <property type="match status" value="1"/>
</dbReference>
<sequence>MAKFSREEKIEAVKRYLSGNDGYKTVAKAIGVAKNKLIYWVKLYQYHGEEAFDKGYANYSVQYKLDVINYMNENGTSIFETAAIFNLPSDSTLYQWQYLFETQGLDALNSKKKGRPSMKKETKKSIPVEGSNEALLAENERLRMENAYLKKLQGLNSRKRKITEQDKAQIIHELRHDFKVINLVKIAGIARSTYYYWTKQMERPDKYEEVKNIIQKIFDEHQGRYGYRRITLELRTRGIVLNHKTVRRLMNQMGLKCLVRMKKYRSYRGQVGRIAPNILERDFQASNPNEKWVTDVTEFHLHGEKLYLSPILDLYNGEIIAFNVEKRPVYTLVSKMLDQAFDRLKNGETPILHSDQGWHYQMKQYQHALKERGIVQSMSRKGNCLDNAVIENFFGLLKSELLYLKEFESMEHFKQELENYIYYYNHKRIKVKLKGMSPVQYRTHAQVAA</sequence>
<evidence type="ECO:0000259" key="2">
    <source>
        <dbReference type="PROSITE" id="PS50994"/>
    </source>
</evidence>
<dbReference type="InterPro" id="IPR036388">
    <property type="entry name" value="WH-like_DNA-bd_sf"/>
</dbReference>
<dbReference type="InterPro" id="IPR055247">
    <property type="entry name" value="InsJ-like_HTH"/>
</dbReference>
<dbReference type="SUPFAM" id="SSF46689">
    <property type="entry name" value="Homeodomain-like"/>
    <property type="match status" value="2"/>
</dbReference>
<dbReference type="InterPro" id="IPR048020">
    <property type="entry name" value="Transpos_IS3"/>
</dbReference>
<dbReference type="InterPro" id="IPR009057">
    <property type="entry name" value="Homeodomain-like_sf"/>
</dbReference>
<dbReference type="Pfam" id="PF01527">
    <property type="entry name" value="HTH_Tnp_1"/>
    <property type="match status" value="1"/>
</dbReference>
<dbReference type="Proteomes" id="UP000287910">
    <property type="component" value="Unassembled WGS sequence"/>
</dbReference>
<dbReference type="GO" id="GO:0003677">
    <property type="term" value="F:DNA binding"/>
    <property type="evidence" value="ECO:0007669"/>
    <property type="project" value="InterPro"/>
</dbReference>
<feature type="domain" description="Integrase catalytic" evidence="2">
    <location>
        <begin position="284"/>
        <end position="446"/>
    </location>
</feature>
<dbReference type="InterPro" id="IPR036397">
    <property type="entry name" value="RNaseH_sf"/>
</dbReference>
<accession>A0A3S0QMJ5</accession>
<organism evidence="3 4">
    <name type="scientific">Lysinibacillus antri</name>
    <dbReference type="NCBI Taxonomy" id="2498145"/>
    <lineage>
        <taxon>Bacteria</taxon>
        <taxon>Bacillati</taxon>
        <taxon>Bacillota</taxon>
        <taxon>Bacilli</taxon>
        <taxon>Bacillales</taxon>
        <taxon>Bacillaceae</taxon>
        <taxon>Lysinibacillus</taxon>
    </lineage>
</organism>
<dbReference type="RefSeq" id="WP_126660862.1">
    <property type="nucleotide sequence ID" value="NZ_RYYR01000065.1"/>
</dbReference>
<dbReference type="Pfam" id="PF13333">
    <property type="entry name" value="rve_2"/>
    <property type="match status" value="1"/>
</dbReference>